<reference evidence="1 2" key="1">
    <citation type="submission" date="2018-01" db="EMBL/GenBank/DDBJ databases">
        <title>Whole genome sequencing of Histamine producing bacteria.</title>
        <authorList>
            <person name="Butler K."/>
        </authorList>
    </citation>
    <scope>NUCLEOTIDE SEQUENCE [LARGE SCALE GENOMIC DNA]</scope>
    <source>
        <strain evidence="1 2">DSM 100436</strain>
    </source>
</reference>
<dbReference type="Pfam" id="PF20505">
    <property type="entry name" value="DUF6731"/>
    <property type="match status" value="1"/>
</dbReference>
<accession>A0A2T3NYW8</accession>
<proteinExistence type="predicted"/>
<evidence type="ECO:0000313" key="2">
    <source>
        <dbReference type="Proteomes" id="UP000241771"/>
    </source>
</evidence>
<keyword evidence="2" id="KW-1185">Reference proteome</keyword>
<dbReference type="InterPro" id="IPR046618">
    <property type="entry name" value="DUF6731"/>
</dbReference>
<sequence>MATKQFHFDFYQCVTNTAQDNALPMDINGVLRRLYEQYQEDPATTVKSIGRALFELRSLEETPYGFKGIIGKHRKNNLPHAAVAGGDERELELEDNENLLEKAHFTFYTENSLLIIQRNRYCVNYKNLAAYLSPANYTTSVDPIIEPADLQWLANDHVHIKTAEIRIARPRNPDIFDGIEHNFNNAIVQTLNGTGSAVLNLSFRGDGRAEAPEDRYLGNAFKRALRETQERFNVEKLDLLTENDVTGEVHPVDLVSGRLTYYDDVEMGGRYPMSADMWEKLEAAKASKEAELLAYFGRPEDRLA</sequence>
<comment type="caution">
    <text evidence="1">The sequence shown here is derived from an EMBL/GenBank/DDBJ whole genome shotgun (WGS) entry which is preliminary data.</text>
</comment>
<dbReference type="Proteomes" id="UP000241771">
    <property type="component" value="Unassembled WGS sequence"/>
</dbReference>
<gene>
    <name evidence="1" type="ORF">C9I98_05730</name>
</gene>
<name>A0A2T3NYW8_9GAMM</name>
<protein>
    <recommendedName>
        <fullName evidence="3">DUF4747 domain-containing protein</fullName>
    </recommendedName>
</protein>
<dbReference type="AlphaFoldDB" id="A0A2T3NYW8"/>
<dbReference type="OrthoDB" id="9076938at2"/>
<dbReference type="EMBL" id="PYMA01000002">
    <property type="protein sequence ID" value="PSW21432.1"/>
    <property type="molecule type" value="Genomic_DNA"/>
</dbReference>
<evidence type="ECO:0000313" key="1">
    <source>
        <dbReference type="EMBL" id="PSW21432.1"/>
    </source>
</evidence>
<organism evidence="1 2">
    <name type="scientific">Photobacterium sanctipauli</name>
    <dbReference type="NCBI Taxonomy" id="1342794"/>
    <lineage>
        <taxon>Bacteria</taxon>
        <taxon>Pseudomonadati</taxon>
        <taxon>Pseudomonadota</taxon>
        <taxon>Gammaproteobacteria</taxon>
        <taxon>Vibrionales</taxon>
        <taxon>Vibrionaceae</taxon>
        <taxon>Photobacterium</taxon>
    </lineage>
</organism>
<evidence type="ECO:0008006" key="3">
    <source>
        <dbReference type="Google" id="ProtNLM"/>
    </source>
</evidence>
<dbReference type="RefSeq" id="WP_036821535.1">
    <property type="nucleotide sequence ID" value="NZ_JGVO01000340.1"/>
</dbReference>